<evidence type="ECO:0000313" key="2">
    <source>
        <dbReference type="Proteomes" id="UP000324222"/>
    </source>
</evidence>
<keyword evidence="2" id="KW-1185">Reference proteome</keyword>
<dbReference type="Proteomes" id="UP000324222">
    <property type="component" value="Unassembled WGS sequence"/>
</dbReference>
<accession>A0A5B7K2G5</accession>
<dbReference type="EMBL" id="VSRR010126104">
    <property type="protein sequence ID" value="MPD01190.1"/>
    <property type="molecule type" value="Genomic_DNA"/>
</dbReference>
<gene>
    <name evidence="1" type="ORF">E2C01_096708</name>
</gene>
<comment type="caution">
    <text evidence="1">The sequence shown here is derived from an EMBL/GenBank/DDBJ whole genome shotgun (WGS) entry which is preliminary data.</text>
</comment>
<dbReference type="AlphaFoldDB" id="A0A5B7K2G5"/>
<organism evidence="1 2">
    <name type="scientific">Portunus trituberculatus</name>
    <name type="common">Swimming crab</name>
    <name type="synonym">Neptunus trituberculatus</name>
    <dbReference type="NCBI Taxonomy" id="210409"/>
    <lineage>
        <taxon>Eukaryota</taxon>
        <taxon>Metazoa</taxon>
        <taxon>Ecdysozoa</taxon>
        <taxon>Arthropoda</taxon>
        <taxon>Crustacea</taxon>
        <taxon>Multicrustacea</taxon>
        <taxon>Malacostraca</taxon>
        <taxon>Eumalacostraca</taxon>
        <taxon>Eucarida</taxon>
        <taxon>Decapoda</taxon>
        <taxon>Pleocyemata</taxon>
        <taxon>Brachyura</taxon>
        <taxon>Eubrachyura</taxon>
        <taxon>Portunoidea</taxon>
        <taxon>Portunidae</taxon>
        <taxon>Portuninae</taxon>
        <taxon>Portunus</taxon>
    </lineage>
</organism>
<reference evidence="1 2" key="1">
    <citation type="submission" date="2019-05" db="EMBL/GenBank/DDBJ databases">
        <title>Another draft genome of Portunus trituberculatus and its Hox gene families provides insights of decapod evolution.</title>
        <authorList>
            <person name="Jeong J.-H."/>
            <person name="Song I."/>
            <person name="Kim S."/>
            <person name="Choi T."/>
            <person name="Kim D."/>
            <person name="Ryu S."/>
            <person name="Kim W."/>
        </authorList>
    </citation>
    <scope>NUCLEOTIDE SEQUENCE [LARGE SCALE GENOMIC DNA]</scope>
    <source>
        <tissue evidence="1">Muscle</tissue>
    </source>
</reference>
<protein>
    <submittedName>
        <fullName evidence="1">Uncharacterized protein</fullName>
    </submittedName>
</protein>
<sequence>MPPAPSTLPPSPPFPLTLEHPTIARLGNFLPWTPQVSFRNSFISTLSPSASPQPASPPHINLTSPLCTYVYLKGIYTLSPKPYTLSELQSQKCLHRMIVNGKSPLYL</sequence>
<name>A0A5B7K2G5_PORTR</name>
<evidence type="ECO:0000313" key="1">
    <source>
        <dbReference type="EMBL" id="MPD01190.1"/>
    </source>
</evidence>
<proteinExistence type="predicted"/>